<proteinExistence type="predicted"/>
<evidence type="ECO:0000313" key="3">
    <source>
        <dbReference type="EMBL" id="TCS87619.1"/>
    </source>
</evidence>
<gene>
    <name evidence="3" type="ORF">EDD65_11054</name>
</gene>
<feature type="transmembrane region" description="Helical" evidence="1">
    <location>
        <begin position="28"/>
        <end position="48"/>
    </location>
</feature>
<keyword evidence="1" id="KW-0812">Transmembrane</keyword>
<dbReference type="RefSeq" id="WP_132028651.1">
    <property type="nucleotide sequence ID" value="NZ_CP068564.1"/>
</dbReference>
<dbReference type="Proteomes" id="UP000294567">
    <property type="component" value="Unassembled WGS sequence"/>
</dbReference>
<dbReference type="Pfam" id="PF13038">
    <property type="entry name" value="DUF3899"/>
    <property type="match status" value="1"/>
</dbReference>
<keyword evidence="4" id="KW-1185">Reference proteome</keyword>
<organism evidence="3 4">
    <name type="scientific">Keratinibaculum paraultunense</name>
    <dbReference type="NCBI Taxonomy" id="1278232"/>
    <lineage>
        <taxon>Bacteria</taxon>
        <taxon>Bacillati</taxon>
        <taxon>Bacillota</taxon>
        <taxon>Tissierellia</taxon>
        <taxon>Tissierellales</taxon>
        <taxon>Tepidimicrobiaceae</taxon>
        <taxon>Keratinibaculum</taxon>
    </lineage>
</organism>
<evidence type="ECO:0000256" key="1">
    <source>
        <dbReference type="SAM" id="Phobius"/>
    </source>
</evidence>
<protein>
    <submittedName>
        <fullName evidence="3">Uncharacterized protein DUF3899</fullName>
    </submittedName>
</protein>
<dbReference type="InterPro" id="IPR025007">
    <property type="entry name" value="DUF3899"/>
</dbReference>
<keyword evidence="1" id="KW-1133">Transmembrane helix</keyword>
<dbReference type="EMBL" id="SMAE01000010">
    <property type="protein sequence ID" value="TCS87619.1"/>
    <property type="molecule type" value="Genomic_DNA"/>
</dbReference>
<accession>A0A4R3KSQ3</accession>
<sequence length="114" mass="13598">MKILGFITTVFLLIYLFVNRNIPIVLNLANGTFIIGLIYFLIALIFYVRNVGFFKLISYHKYKKNQLKTVTNHEDILKFHEFCKKHYKEKWSNKEFFVFGISLLILSYILAYFA</sequence>
<reference evidence="3 4" key="1">
    <citation type="submission" date="2019-03" db="EMBL/GenBank/DDBJ databases">
        <title>Genomic Encyclopedia of Type Strains, Phase IV (KMG-IV): sequencing the most valuable type-strain genomes for metagenomic binning, comparative biology and taxonomic classification.</title>
        <authorList>
            <person name="Goeker M."/>
        </authorList>
    </citation>
    <scope>NUCLEOTIDE SEQUENCE [LARGE SCALE GENOMIC DNA]</scope>
    <source>
        <strain evidence="3 4">DSM 26752</strain>
    </source>
</reference>
<name>A0A4R3KSQ3_9FIRM</name>
<evidence type="ECO:0000259" key="2">
    <source>
        <dbReference type="Pfam" id="PF13038"/>
    </source>
</evidence>
<feature type="transmembrane region" description="Helical" evidence="1">
    <location>
        <begin position="96"/>
        <end position="113"/>
    </location>
</feature>
<feature type="domain" description="DUF3899" evidence="2">
    <location>
        <begin position="30"/>
        <end position="110"/>
    </location>
</feature>
<dbReference type="AlphaFoldDB" id="A0A4R3KSQ3"/>
<evidence type="ECO:0000313" key="4">
    <source>
        <dbReference type="Proteomes" id="UP000294567"/>
    </source>
</evidence>
<comment type="caution">
    <text evidence="3">The sequence shown here is derived from an EMBL/GenBank/DDBJ whole genome shotgun (WGS) entry which is preliminary data.</text>
</comment>
<keyword evidence="1" id="KW-0472">Membrane</keyword>